<feature type="compositionally biased region" description="Basic and acidic residues" evidence="4">
    <location>
        <begin position="629"/>
        <end position="642"/>
    </location>
</feature>
<dbReference type="EMBL" id="JBIMZQ010000013">
    <property type="protein sequence ID" value="KAL3667562.1"/>
    <property type="molecule type" value="Genomic_DNA"/>
</dbReference>
<feature type="compositionally biased region" description="Low complexity" evidence="4">
    <location>
        <begin position="720"/>
        <end position="732"/>
    </location>
</feature>
<feature type="compositionally biased region" description="Basic residues" evidence="4">
    <location>
        <begin position="774"/>
        <end position="787"/>
    </location>
</feature>
<comment type="caution">
    <text evidence="6">The sequence shown here is derived from an EMBL/GenBank/DDBJ whole genome shotgun (WGS) entry which is preliminary data.</text>
</comment>
<dbReference type="InterPro" id="IPR000834">
    <property type="entry name" value="Peptidase_M14"/>
</dbReference>
<reference evidence="6 7" key="1">
    <citation type="submission" date="2024-09" db="EMBL/GenBank/DDBJ databases">
        <title>Genome sequencing and assembly of Phytophthora oleae, isolate VK10A, causative agent of rot of olive drupes.</title>
        <authorList>
            <person name="Conti Taguali S."/>
            <person name="Riolo M."/>
            <person name="La Spada F."/>
            <person name="Cacciola S.O."/>
            <person name="Dionisio G."/>
        </authorList>
    </citation>
    <scope>NUCLEOTIDE SEQUENCE [LARGE SCALE GENOMIC DNA]</scope>
    <source>
        <strain evidence="6 7">VK10A</strain>
    </source>
</reference>
<feature type="compositionally biased region" description="Polar residues" evidence="4">
    <location>
        <begin position="684"/>
        <end position="697"/>
    </location>
</feature>
<name>A0ABD3FKY1_9STRA</name>
<evidence type="ECO:0000256" key="3">
    <source>
        <dbReference type="PROSITE-ProRule" id="PRU01379"/>
    </source>
</evidence>
<feature type="domain" description="Peptidase M14" evidence="5">
    <location>
        <begin position="268"/>
        <end position="545"/>
    </location>
</feature>
<dbReference type="Proteomes" id="UP001632037">
    <property type="component" value="Unassembled WGS sequence"/>
</dbReference>
<feature type="compositionally biased region" description="Basic residues" evidence="4">
    <location>
        <begin position="664"/>
        <end position="683"/>
    </location>
</feature>
<dbReference type="PANTHER" id="PTHR12756">
    <property type="entry name" value="CYTOSOLIC CARBOXYPEPTIDASE"/>
    <property type="match status" value="1"/>
</dbReference>
<protein>
    <recommendedName>
        <fullName evidence="5">Peptidase M14 domain-containing protein</fullName>
    </recommendedName>
</protein>
<dbReference type="InterPro" id="IPR050821">
    <property type="entry name" value="Cytosolic_carboxypeptidase"/>
</dbReference>
<evidence type="ECO:0000256" key="1">
    <source>
        <dbReference type="ARBA" id="ARBA00001947"/>
    </source>
</evidence>
<dbReference type="PANTHER" id="PTHR12756:SF45">
    <property type="entry name" value="CYTOSOLIC CARBOXYPEPTIDASE NNA1"/>
    <property type="match status" value="1"/>
</dbReference>
<evidence type="ECO:0000313" key="7">
    <source>
        <dbReference type="Proteomes" id="UP001632037"/>
    </source>
</evidence>
<comment type="cofactor">
    <cofactor evidence="1">
        <name>Zn(2+)</name>
        <dbReference type="ChEBI" id="CHEBI:29105"/>
    </cofactor>
</comment>
<proteinExistence type="inferred from homology"/>
<dbReference type="InterPro" id="IPR040626">
    <property type="entry name" value="Pepdidase_M14_N"/>
</dbReference>
<accession>A0ABD3FKY1</accession>
<keyword evidence="7" id="KW-1185">Reference proteome</keyword>
<comment type="similarity">
    <text evidence="2 3">Belongs to the peptidase M14 family.</text>
</comment>
<dbReference type="Pfam" id="PF18027">
    <property type="entry name" value="Pepdidase_M14_N"/>
    <property type="match status" value="1"/>
</dbReference>
<dbReference type="Pfam" id="PF00246">
    <property type="entry name" value="Peptidase_M14"/>
    <property type="match status" value="1"/>
</dbReference>
<dbReference type="SUPFAM" id="SSF53187">
    <property type="entry name" value="Zn-dependent exopeptidases"/>
    <property type="match status" value="1"/>
</dbReference>
<dbReference type="PROSITE" id="PS52035">
    <property type="entry name" value="PEPTIDASE_M14"/>
    <property type="match status" value="1"/>
</dbReference>
<dbReference type="AlphaFoldDB" id="A0ABD3FKY1"/>
<feature type="compositionally biased region" description="Basic residues" evidence="4">
    <location>
        <begin position="701"/>
        <end position="714"/>
    </location>
</feature>
<dbReference type="Gene3D" id="3.40.630.10">
    <property type="entry name" value="Zn peptidases"/>
    <property type="match status" value="1"/>
</dbReference>
<feature type="region of interest" description="Disordered" evidence="4">
    <location>
        <begin position="612"/>
        <end position="796"/>
    </location>
</feature>
<evidence type="ECO:0000313" key="6">
    <source>
        <dbReference type="EMBL" id="KAL3667562.1"/>
    </source>
</evidence>
<gene>
    <name evidence="6" type="ORF">V7S43_007116</name>
</gene>
<evidence type="ECO:0000259" key="5">
    <source>
        <dbReference type="PROSITE" id="PS52035"/>
    </source>
</evidence>
<feature type="active site" description="Proton donor/acceptor" evidence="3">
    <location>
        <position position="509"/>
    </location>
</feature>
<dbReference type="Gene3D" id="2.60.40.3120">
    <property type="match status" value="1"/>
</dbReference>
<organism evidence="6 7">
    <name type="scientific">Phytophthora oleae</name>
    <dbReference type="NCBI Taxonomy" id="2107226"/>
    <lineage>
        <taxon>Eukaryota</taxon>
        <taxon>Sar</taxon>
        <taxon>Stramenopiles</taxon>
        <taxon>Oomycota</taxon>
        <taxon>Peronosporomycetes</taxon>
        <taxon>Peronosporales</taxon>
        <taxon>Peronosporaceae</taxon>
        <taxon>Phytophthora</taxon>
    </lineage>
</organism>
<feature type="compositionally biased region" description="Acidic residues" evidence="4">
    <location>
        <begin position="612"/>
        <end position="621"/>
    </location>
</feature>
<feature type="region of interest" description="Disordered" evidence="4">
    <location>
        <begin position="842"/>
        <end position="900"/>
    </location>
</feature>
<evidence type="ECO:0000256" key="4">
    <source>
        <dbReference type="SAM" id="MobiDB-lite"/>
    </source>
</evidence>
<evidence type="ECO:0000256" key="2">
    <source>
        <dbReference type="ARBA" id="ARBA00005988"/>
    </source>
</evidence>
<sequence length="900" mass="100015">MAMNNGTNSRAKRFRSQSLLPPPLPLINLPEESRLARTGVLDRPTHLPVRRHIPNTVAIAALKSRADGGPKCPQDFDNLLPPKPEPILRESRTLLDCEAEEYQELPVLARLHVYGYNQPEISRNSSAPDDTLRFDSLFEGGNLQRAERIFRSTAKSQQEYELVIHPDTKNGAYRQWFYFEVRNGKPGINYRFSLVNLAKSGALFGQGLQPVVYSEQDAAVKGVGWRHRGSSVRYSAATSPLTPPGANALTFQYEFEHENDCVYFACIQPYTYTDLMDYLELLERDPQRSVTCRRTELCQSLAGNACDLLTITSPGKDGLLQDERRIVVLSARVHPGEPNSSWMMQGMLDYLTGPSTGAVILRRNFIFKVVPMLNPDGVINGNTRVGLAGWDLNRKWSNPIEQLFPTIYHLKQQLAHFQAHGRVAIYCDLHGHSINRNIFTYGCYTSKKKADTSNPTAKTDPRVFPMIVARHAPCFSFASCDFSVHKSKLTTARVVVNQELGVTNSYTLEASFCGPNFGVHKDTQVSTWDLEEMGRSWCQSLLVYYGLTSQVKALDAERETLSAPSINVESSPTECQVGTEDESRGLLLDCEAALTALFSHSAMDTDAEAIDSDLSGAEEEPIPPSPEETSQRVHSERKKQQDEAGEDGQGYSSAPDAIPSLQKHTPKAKSHHQKKPGRRKHTRGSASSKPKSSALQTSRKKDSKTKKKKKKHKGKPELRPPSSTKRVSTSSSGPKLEDTTVSTSVQPAAFVLVRPPKDDAGPVPNTLPKEKRATTARRLKGKSSRQKNSRDIPRSITSAILQATMNAETRRVRPMAEYQRTPSATLLVLPSVLDGSFRGGNGAPRILKTAPAYNDQENSESRFSLSRIRSELPALVHSSRDEEQPRLSRRASRGQENDDI</sequence>